<protein>
    <submittedName>
        <fullName evidence="2">DUF485 domain-containing protein</fullName>
    </submittedName>
</protein>
<dbReference type="RefSeq" id="WP_149471750.1">
    <property type="nucleotide sequence ID" value="NZ_QOKW01000030.1"/>
</dbReference>
<feature type="transmembrane region" description="Helical" evidence="1">
    <location>
        <begin position="58"/>
        <end position="81"/>
    </location>
</feature>
<evidence type="ECO:0000313" key="2">
    <source>
        <dbReference type="EMBL" id="KAA0676799.1"/>
    </source>
</evidence>
<name>A0A9W7KPD4_9PROT</name>
<dbReference type="InterPro" id="IPR052959">
    <property type="entry name" value="Inner_membrane_assoc"/>
</dbReference>
<gene>
    <name evidence="2" type="ORF">DS843_26030</name>
</gene>
<dbReference type="GO" id="GO:0005886">
    <property type="term" value="C:plasma membrane"/>
    <property type="evidence" value="ECO:0007669"/>
    <property type="project" value="TreeGrafter"/>
</dbReference>
<proteinExistence type="predicted"/>
<keyword evidence="1" id="KW-0472">Membrane</keyword>
<accession>A0A9W7KPD4</accession>
<reference evidence="2 3" key="1">
    <citation type="submission" date="2018-07" db="EMBL/GenBank/DDBJ databases">
        <title>Genome sequence of Azospirillum sp. ATCC 49961.</title>
        <authorList>
            <person name="Sant'Anna F.H."/>
            <person name="Baldani J.I."/>
            <person name="Zilli J.E."/>
            <person name="Reis V.M."/>
            <person name="Hartmann A."/>
            <person name="Cruz L."/>
            <person name="de Souza E.M."/>
            <person name="de Oliveira Pedrosa F."/>
            <person name="Passaglia L.M.P."/>
        </authorList>
    </citation>
    <scope>NUCLEOTIDE SEQUENCE [LARGE SCALE GENOMIC DNA]</scope>
    <source>
        <strain evidence="2 3">ATCC 49961</strain>
    </source>
</reference>
<keyword evidence="1" id="KW-0812">Transmembrane</keyword>
<evidence type="ECO:0000313" key="3">
    <source>
        <dbReference type="Proteomes" id="UP000480854"/>
    </source>
</evidence>
<feature type="transmembrane region" description="Helical" evidence="1">
    <location>
        <begin position="23"/>
        <end position="46"/>
    </location>
</feature>
<dbReference type="AlphaFoldDB" id="A0A9W7KPD4"/>
<comment type="caution">
    <text evidence="2">The sequence shown here is derived from an EMBL/GenBank/DDBJ whole genome shotgun (WGS) entry which is preliminary data.</text>
</comment>
<dbReference type="PANTHER" id="PTHR38598">
    <property type="entry name" value="INNER MEMBRANE PROTEIN YJCH"/>
    <property type="match status" value="1"/>
</dbReference>
<dbReference type="OrthoDB" id="5297034at2"/>
<keyword evidence="3" id="KW-1185">Reference proteome</keyword>
<organism evidence="2 3">
    <name type="scientific">Roseomonas genomospecies 6</name>
    <dbReference type="NCBI Taxonomy" id="214106"/>
    <lineage>
        <taxon>Bacteria</taxon>
        <taxon>Pseudomonadati</taxon>
        <taxon>Pseudomonadota</taxon>
        <taxon>Alphaproteobacteria</taxon>
        <taxon>Acetobacterales</taxon>
        <taxon>Roseomonadaceae</taxon>
        <taxon>Roseomonas</taxon>
    </lineage>
</organism>
<dbReference type="PANTHER" id="PTHR38598:SF1">
    <property type="entry name" value="INNER MEMBRANE PROTEIN YJCH"/>
    <property type="match status" value="1"/>
</dbReference>
<sequence>MKENAQRILANPKFQELVQKRSAFAWTLSIAMLVIYFGFILLVAFGKGFLGTPIGNGVITWGIPVGLFTIVSAFILTGIYVHRANGEFDELNRQIMEESK</sequence>
<dbReference type="Pfam" id="PF04341">
    <property type="entry name" value="DUF485"/>
    <property type="match status" value="1"/>
</dbReference>
<dbReference type="InterPro" id="IPR007436">
    <property type="entry name" value="DUF485"/>
</dbReference>
<dbReference type="EMBL" id="QOKW01000030">
    <property type="protein sequence ID" value="KAA0676799.1"/>
    <property type="molecule type" value="Genomic_DNA"/>
</dbReference>
<keyword evidence="1" id="KW-1133">Transmembrane helix</keyword>
<dbReference type="Proteomes" id="UP000480854">
    <property type="component" value="Unassembled WGS sequence"/>
</dbReference>
<evidence type="ECO:0000256" key="1">
    <source>
        <dbReference type="SAM" id="Phobius"/>
    </source>
</evidence>